<keyword evidence="3" id="KW-0276">Fatty acid metabolism</keyword>
<name>A0A1H2T6H2_9BACL</name>
<evidence type="ECO:0000256" key="1">
    <source>
        <dbReference type="ARBA" id="ARBA00017562"/>
    </source>
</evidence>
<keyword evidence="6" id="KW-1185">Reference proteome</keyword>
<dbReference type="UniPathway" id="UPA00094"/>
<dbReference type="InterPro" id="IPR011053">
    <property type="entry name" value="Single_hybrid_motif"/>
</dbReference>
<keyword evidence="3" id="KW-0275">Fatty acid biosynthesis</keyword>
<evidence type="ECO:0000313" key="5">
    <source>
        <dbReference type="EMBL" id="SDW38844.1"/>
    </source>
</evidence>
<dbReference type="PRINTS" id="PR01071">
    <property type="entry name" value="ACOABIOTINCC"/>
</dbReference>
<evidence type="ECO:0000256" key="2">
    <source>
        <dbReference type="ARBA" id="ARBA00023267"/>
    </source>
</evidence>
<sequence length="186" mass="20354">MFKEPRGTVKAMVYLDEHLRDMDRGENKLLKLEDIHELIRLLDESSLSEINIEFEDGKLQLKKAAPEAVAYMPVQSAPNLAAPVAPAPTPAATQATHSQAQELQSADVHVIASPMVGTFYRAPSPESAPFVEVGSQVTSKTVVCIIEAMKLMNEIEAEVSGEVIEVLAENGQLVEYGQPLFKVRRA</sequence>
<dbReference type="GO" id="GO:0009317">
    <property type="term" value="C:acetyl-CoA carboxylase complex"/>
    <property type="evidence" value="ECO:0007669"/>
    <property type="project" value="InterPro"/>
</dbReference>
<accession>A0A1H2T6H2</accession>
<dbReference type="STRING" id="89784.SAMN04489725_10575"/>
<dbReference type="InterPro" id="IPR000089">
    <property type="entry name" value="Biotin_lipoyl"/>
</dbReference>
<proteinExistence type="predicted"/>
<evidence type="ECO:0000256" key="3">
    <source>
        <dbReference type="RuleBase" id="RU364072"/>
    </source>
</evidence>
<dbReference type="CDD" id="cd06850">
    <property type="entry name" value="biotinyl_domain"/>
    <property type="match status" value="1"/>
</dbReference>
<dbReference type="InterPro" id="IPR050709">
    <property type="entry name" value="Biotin_Carboxyl_Carrier/Decarb"/>
</dbReference>
<dbReference type="AlphaFoldDB" id="A0A1H2T6H2"/>
<keyword evidence="2 3" id="KW-0092">Biotin</keyword>
<dbReference type="SUPFAM" id="SSF51230">
    <property type="entry name" value="Single hybrid motif"/>
    <property type="match status" value="1"/>
</dbReference>
<keyword evidence="3" id="KW-0443">Lipid metabolism</keyword>
<dbReference type="EMBL" id="FNOJ01000005">
    <property type="protein sequence ID" value="SDW38844.1"/>
    <property type="molecule type" value="Genomic_DNA"/>
</dbReference>
<comment type="function">
    <text evidence="3">This protein is a component of the acetyl coenzyme A carboxylase complex; first, biotin carboxylase catalyzes the carboxylation of the carrier protein and then the transcarboxylase transfers the carboxyl group to form malonyl-CoA.</text>
</comment>
<protein>
    <recommendedName>
        <fullName evidence="1 3">Biotin carboxyl carrier protein of acetyl-CoA carboxylase</fullName>
    </recommendedName>
</protein>
<dbReference type="InterPro" id="IPR001249">
    <property type="entry name" value="AcCoA_biotinCC"/>
</dbReference>
<dbReference type="GO" id="GO:0003989">
    <property type="term" value="F:acetyl-CoA carboxylase activity"/>
    <property type="evidence" value="ECO:0007669"/>
    <property type="project" value="InterPro"/>
</dbReference>
<dbReference type="Gene3D" id="2.40.50.100">
    <property type="match status" value="1"/>
</dbReference>
<evidence type="ECO:0000313" key="6">
    <source>
        <dbReference type="Proteomes" id="UP000182589"/>
    </source>
</evidence>
<gene>
    <name evidence="5" type="ORF">SAMN04489725_10575</name>
</gene>
<dbReference type="GO" id="GO:0006633">
    <property type="term" value="P:fatty acid biosynthetic process"/>
    <property type="evidence" value="ECO:0007669"/>
    <property type="project" value="UniProtKB-UniPathway"/>
</dbReference>
<dbReference type="NCBIfam" id="TIGR00531">
    <property type="entry name" value="BCCP"/>
    <property type="match status" value="1"/>
</dbReference>
<evidence type="ECO:0000259" key="4">
    <source>
        <dbReference type="PROSITE" id="PS50968"/>
    </source>
</evidence>
<comment type="pathway">
    <text evidence="3">Lipid metabolism; fatty acid biosynthesis.</text>
</comment>
<dbReference type="PANTHER" id="PTHR45266:SF3">
    <property type="entry name" value="OXALOACETATE DECARBOXYLASE ALPHA CHAIN"/>
    <property type="match status" value="1"/>
</dbReference>
<keyword evidence="3" id="KW-0444">Lipid biosynthesis</keyword>
<dbReference type="PROSITE" id="PS50968">
    <property type="entry name" value="BIOTINYL_LIPOYL"/>
    <property type="match status" value="1"/>
</dbReference>
<dbReference type="Proteomes" id="UP000182589">
    <property type="component" value="Unassembled WGS sequence"/>
</dbReference>
<dbReference type="PANTHER" id="PTHR45266">
    <property type="entry name" value="OXALOACETATE DECARBOXYLASE ALPHA CHAIN"/>
    <property type="match status" value="1"/>
</dbReference>
<organism evidence="5 6">
    <name type="scientific">Alicyclobacillus hesperidum</name>
    <dbReference type="NCBI Taxonomy" id="89784"/>
    <lineage>
        <taxon>Bacteria</taxon>
        <taxon>Bacillati</taxon>
        <taxon>Bacillota</taxon>
        <taxon>Bacilli</taxon>
        <taxon>Bacillales</taxon>
        <taxon>Alicyclobacillaceae</taxon>
        <taxon>Alicyclobacillus</taxon>
    </lineage>
</organism>
<reference evidence="6" key="1">
    <citation type="submission" date="2016-10" db="EMBL/GenBank/DDBJ databases">
        <authorList>
            <person name="Varghese N."/>
        </authorList>
    </citation>
    <scope>NUCLEOTIDE SEQUENCE [LARGE SCALE GENOMIC DNA]</scope>
    <source>
        <strain evidence="6">DSM 12489</strain>
    </source>
</reference>
<feature type="domain" description="Lipoyl-binding" evidence="4">
    <location>
        <begin position="108"/>
        <end position="184"/>
    </location>
</feature>
<dbReference type="Pfam" id="PF00364">
    <property type="entry name" value="Biotin_lipoyl"/>
    <property type="match status" value="1"/>
</dbReference>